<dbReference type="SMART" id="SM00065">
    <property type="entry name" value="GAF"/>
    <property type="match status" value="1"/>
</dbReference>
<dbReference type="Gene3D" id="1.10.287.130">
    <property type="match status" value="1"/>
</dbReference>
<dbReference type="PROSITE" id="PS50109">
    <property type="entry name" value="HIS_KIN"/>
    <property type="match status" value="1"/>
</dbReference>
<evidence type="ECO:0000313" key="9">
    <source>
        <dbReference type="EMBL" id="PZO45077.1"/>
    </source>
</evidence>
<dbReference type="EC" id="2.7.13.3" evidence="2"/>
<dbReference type="Pfam" id="PF13426">
    <property type="entry name" value="PAS_9"/>
    <property type="match status" value="1"/>
</dbReference>
<evidence type="ECO:0000256" key="5">
    <source>
        <dbReference type="ARBA" id="ARBA00022777"/>
    </source>
</evidence>
<dbReference type="PRINTS" id="PR00344">
    <property type="entry name" value="BCTRLSENSOR"/>
</dbReference>
<feature type="domain" description="Histidine kinase" evidence="8">
    <location>
        <begin position="372"/>
        <end position="585"/>
    </location>
</feature>
<accession>A0A2W4WPF4</accession>
<comment type="catalytic activity">
    <reaction evidence="1">
        <text>ATP + protein L-histidine = ADP + protein N-phospho-L-histidine.</text>
        <dbReference type="EC" id="2.7.13.3"/>
    </reaction>
</comment>
<dbReference type="SUPFAM" id="SSF55785">
    <property type="entry name" value="PYP-like sensor domain (PAS domain)"/>
    <property type="match status" value="1"/>
</dbReference>
<dbReference type="SMART" id="SM00388">
    <property type="entry name" value="HisKA"/>
    <property type="match status" value="1"/>
</dbReference>
<dbReference type="NCBIfam" id="TIGR00229">
    <property type="entry name" value="sensory_box"/>
    <property type="match status" value="1"/>
</dbReference>
<dbReference type="GO" id="GO:0000155">
    <property type="term" value="F:phosphorelay sensor kinase activity"/>
    <property type="evidence" value="ECO:0007669"/>
    <property type="project" value="InterPro"/>
</dbReference>
<reference evidence="9 10" key="1">
    <citation type="submission" date="2018-04" db="EMBL/GenBank/DDBJ databases">
        <authorList>
            <person name="Go L.Y."/>
            <person name="Mitchell J.A."/>
        </authorList>
    </citation>
    <scope>NUCLEOTIDE SEQUENCE [LARGE SCALE GENOMIC DNA]</scope>
    <source>
        <strain evidence="9">ULC066bin1</strain>
    </source>
</reference>
<name>A0A2W4WPF4_9CYAN</name>
<dbReference type="Pfam" id="PF02518">
    <property type="entry name" value="HATPase_c"/>
    <property type="match status" value="1"/>
</dbReference>
<dbReference type="SMART" id="SM00387">
    <property type="entry name" value="HATPase_c"/>
    <property type="match status" value="1"/>
</dbReference>
<dbReference type="EMBL" id="QBML01000001">
    <property type="protein sequence ID" value="PZO45077.1"/>
    <property type="molecule type" value="Genomic_DNA"/>
</dbReference>
<reference evidence="9 10" key="2">
    <citation type="submission" date="2018-06" db="EMBL/GenBank/DDBJ databases">
        <title>Metagenomic assembly of (sub)arctic Cyanobacteria and their associated microbiome from non-axenic cultures.</title>
        <authorList>
            <person name="Baurain D."/>
        </authorList>
    </citation>
    <scope>NUCLEOTIDE SEQUENCE [LARGE SCALE GENOMIC DNA]</scope>
    <source>
        <strain evidence="9">ULC066bin1</strain>
    </source>
</reference>
<dbReference type="SUPFAM" id="SSF55874">
    <property type="entry name" value="ATPase domain of HSP90 chaperone/DNA topoisomerase II/histidine kinase"/>
    <property type="match status" value="1"/>
</dbReference>
<dbReference type="InterPro" id="IPR003661">
    <property type="entry name" value="HisK_dim/P_dom"/>
</dbReference>
<evidence type="ECO:0000259" key="8">
    <source>
        <dbReference type="PROSITE" id="PS50109"/>
    </source>
</evidence>
<dbReference type="InterPro" id="IPR000014">
    <property type="entry name" value="PAS"/>
</dbReference>
<dbReference type="AlphaFoldDB" id="A0A2W4WPF4"/>
<comment type="caution">
    <text evidence="9">The sequence shown here is derived from an EMBL/GenBank/DDBJ whole genome shotgun (WGS) entry which is preliminary data.</text>
</comment>
<dbReference type="InterPro" id="IPR035965">
    <property type="entry name" value="PAS-like_dom_sf"/>
</dbReference>
<dbReference type="InterPro" id="IPR004358">
    <property type="entry name" value="Sig_transdc_His_kin-like_C"/>
</dbReference>
<organism evidence="9 10">
    <name type="scientific">Pseudanabaena frigida</name>
    <dbReference type="NCBI Taxonomy" id="945775"/>
    <lineage>
        <taxon>Bacteria</taxon>
        <taxon>Bacillati</taxon>
        <taxon>Cyanobacteriota</taxon>
        <taxon>Cyanophyceae</taxon>
        <taxon>Pseudanabaenales</taxon>
        <taxon>Pseudanabaenaceae</taxon>
        <taxon>Pseudanabaena</taxon>
    </lineage>
</organism>
<evidence type="ECO:0000256" key="6">
    <source>
        <dbReference type="ARBA" id="ARBA00023012"/>
    </source>
</evidence>
<proteinExistence type="predicted"/>
<dbReference type="InterPro" id="IPR003594">
    <property type="entry name" value="HATPase_dom"/>
</dbReference>
<feature type="coiled-coil region" evidence="7">
    <location>
        <begin position="320"/>
        <end position="365"/>
    </location>
</feature>
<keyword evidence="3" id="KW-0597">Phosphoprotein</keyword>
<dbReference type="InterPro" id="IPR036097">
    <property type="entry name" value="HisK_dim/P_sf"/>
</dbReference>
<evidence type="ECO:0000256" key="4">
    <source>
        <dbReference type="ARBA" id="ARBA00022679"/>
    </source>
</evidence>
<gene>
    <name evidence="9" type="ORF">DCF19_00875</name>
</gene>
<dbReference type="PANTHER" id="PTHR43304">
    <property type="entry name" value="PHYTOCHROME-LIKE PROTEIN CPH1"/>
    <property type="match status" value="1"/>
</dbReference>
<keyword evidence="4" id="KW-0808">Transferase</keyword>
<dbReference type="Gene3D" id="3.30.565.10">
    <property type="entry name" value="Histidine kinase-like ATPase, C-terminal domain"/>
    <property type="match status" value="1"/>
</dbReference>
<dbReference type="FunFam" id="3.30.565.10:FF:000006">
    <property type="entry name" value="Sensor histidine kinase WalK"/>
    <property type="match status" value="1"/>
</dbReference>
<dbReference type="Pfam" id="PF13185">
    <property type="entry name" value="GAF_2"/>
    <property type="match status" value="1"/>
</dbReference>
<dbReference type="PANTHER" id="PTHR43304:SF1">
    <property type="entry name" value="PAC DOMAIN-CONTAINING PROTEIN"/>
    <property type="match status" value="1"/>
</dbReference>
<evidence type="ECO:0000256" key="2">
    <source>
        <dbReference type="ARBA" id="ARBA00012438"/>
    </source>
</evidence>
<dbReference type="SUPFAM" id="SSF47384">
    <property type="entry name" value="Homodimeric domain of signal transducing histidine kinase"/>
    <property type="match status" value="1"/>
</dbReference>
<dbReference type="Gene3D" id="3.30.450.40">
    <property type="match status" value="1"/>
</dbReference>
<dbReference type="InterPro" id="IPR005467">
    <property type="entry name" value="His_kinase_dom"/>
</dbReference>
<protein>
    <recommendedName>
        <fullName evidence="2">histidine kinase</fullName>
        <ecNumber evidence="2">2.7.13.3</ecNumber>
    </recommendedName>
</protein>
<dbReference type="InterPro" id="IPR052162">
    <property type="entry name" value="Sensor_kinase/Photoreceptor"/>
</dbReference>
<evidence type="ECO:0000313" key="10">
    <source>
        <dbReference type="Proteomes" id="UP000249467"/>
    </source>
</evidence>
<dbReference type="SUPFAM" id="SSF55781">
    <property type="entry name" value="GAF domain-like"/>
    <property type="match status" value="1"/>
</dbReference>
<keyword evidence="5" id="KW-0418">Kinase</keyword>
<sequence>MDYLPNHLSQEYCQDLQHDFQIVNRALRVLSACTQAVIRAVNEESLLHDLVHLITEEATYQMAWIGYVCHDEAKSIQPMTWAGHEAGYLKTLNITWSDVPSEQGPTSEAIRSRQPVACQNMLVDPIFAPWREVALQKGYQSLLVLPLLNQEAAFGCLNIYSSQAEAFNPREVSLLKELSDSLSFGIVSLRTRQEHQKAELALRMSEEKFSKAFYDSPIAKTITTVEEGRYIDVNHSFEWLFGYDRSDVLNRTSLELGIWHNLNDRQQMFQQLKSYGKLVNFEAEFLGHSGDKILCRVSSELLQVADKVCILSVIEDITERRKAELTILQLNAELEQRVQERTAELTQSTIKLQILNQELQRSNQELEQFAYVASHDLQEPLRAVMGYTQLLMSEYRDRFDDTANSYAKYAVDGAKRMQQLIQDLLAYSRVSTRGKEFVPTDCNAVVQEAMRNLQMAIAEKSAEIIIEPLPTINGDRSQLVQLFQNLIGNALKFCKNERPYIQIRSAKRDTDFLFQVEDNGIGIKPQYLDRIFEVFKRLHTRREYSGTGIGLAICKKIVLRHGGIIWAESTPNTGTTFFFTIPLSIR</sequence>
<dbReference type="InterPro" id="IPR029016">
    <property type="entry name" value="GAF-like_dom_sf"/>
</dbReference>
<dbReference type="InterPro" id="IPR036890">
    <property type="entry name" value="HATPase_C_sf"/>
</dbReference>
<dbReference type="Proteomes" id="UP000249467">
    <property type="component" value="Unassembled WGS sequence"/>
</dbReference>
<dbReference type="CDD" id="cd00082">
    <property type="entry name" value="HisKA"/>
    <property type="match status" value="1"/>
</dbReference>
<evidence type="ECO:0000256" key="3">
    <source>
        <dbReference type="ARBA" id="ARBA00022553"/>
    </source>
</evidence>
<evidence type="ECO:0000256" key="1">
    <source>
        <dbReference type="ARBA" id="ARBA00000085"/>
    </source>
</evidence>
<dbReference type="Gene3D" id="3.30.450.20">
    <property type="entry name" value="PAS domain"/>
    <property type="match status" value="1"/>
</dbReference>
<dbReference type="CDD" id="cd00130">
    <property type="entry name" value="PAS"/>
    <property type="match status" value="1"/>
</dbReference>
<evidence type="ECO:0000256" key="7">
    <source>
        <dbReference type="SAM" id="Coils"/>
    </source>
</evidence>
<dbReference type="InterPro" id="IPR003018">
    <property type="entry name" value="GAF"/>
</dbReference>
<dbReference type="Pfam" id="PF00512">
    <property type="entry name" value="HisKA"/>
    <property type="match status" value="1"/>
</dbReference>
<keyword evidence="6" id="KW-0902">Two-component regulatory system</keyword>
<keyword evidence="7" id="KW-0175">Coiled coil</keyword>